<keyword evidence="2" id="KW-1185">Reference proteome</keyword>
<evidence type="ECO:0000313" key="1">
    <source>
        <dbReference type="EMBL" id="KAH6922056.1"/>
    </source>
</evidence>
<reference evidence="1" key="1">
    <citation type="submission" date="2020-05" db="EMBL/GenBank/DDBJ databases">
        <title>Large-scale comparative analyses of tick genomes elucidate their genetic diversity and vector capacities.</title>
        <authorList>
            <person name="Jia N."/>
            <person name="Wang J."/>
            <person name="Shi W."/>
            <person name="Du L."/>
            <person name="Sun Y."/>
            <person name="Zhan W."/>
            <person name="Jiang J."/>
            <person name="Wang Q."/>
            <person name="Zhang B."/>
            <person name="Ji P."/>
            <person name="Sakyi L.B."/>
            <person name="Cui X."/>
            <person name="Yuan T."/>
            <person name="Jiang B."/>
            <person name="Yang W."/>
            <person name="Lam T.T.-Y."/>
            <person name="Chang Q."/>
            <person name="Ding S."/>
            <person name="Wang X."/>
            <person name="Zhu J."/>
            <person name="Ruan X."/>
            <person name="Zhao L."/>
            <person name="Wei J."/>
            <person name="Que T."/>
            <person name="Du C."/>
            <person name="Cheng J."/>
            <person name="Dai P."/>
            <person name="Han X."/>
            <person name="Huang E."/>
            <person name="Gao Y."/>
            <person name="Liu J."/>
            <person name="Shao H."/>
            <person name="Ye R."/>
            <person name="Li L."/>
            <person name="Wei W."/>
            <person name="Wang X."/>
            <person name="Wang C."/>
            <person name="Yang T."/>
            <person name="Huo Q."/>
            <person name="Li W."/>
            <person name="Guo W."/>
            <person name="Chen H."/>
            <person name="Zhou L."/>
            <person name="Ni X."/>
            <person name="Tian J."/>
            <person name="Zhou Y."/>
            <person name="Sheng Y."/>
            <person name="Liu T."/>
            <person name="Pan Y."/>
            <person name="Xia L."/>
            <person name="Li J."/>
            <person name="Zhao F."/>
            <person name="Cao W."/>
        </authorList>
    </citation>
    <scope>NUCLEOTIDE SEQUENCE</scope>
    <source>
        <strain evidence="1">Hyas-2018</strain>
    </source>
</reference>
<dbReference type="EMBL" id="CM023489">
    <property type="protein sequence ID" value="KAH6922056.1"/>
    <property type="molecule type" value="Genomic_DNA"/>
</dbReference>
<organism evidence="1 2">
    <name type="scientific">Hyalomma asiaticum</name>
    <name type="common">Tick</name>
    <dbReference type="NCBI Taxonomy" id="266040"/>
    <lineage>
        <taxon>Eukaryota</taxon>
        <taxon>Metazoa</taxon>
        <taxon>Ecdysozoa</taxon>
        <taxon>Arthropoda</taxon>
        <taxon>Chelicerata</taxon>
        <taxon>Arachnida</taxon>
        <taxon>Acari</taxon>
        <taxon>Parasitiformes</taxon>
        <taxon>Ixodida</taxon>
        <taxon>Ixodoidea</taxon>
        <taxon>Ixodidae</taxon>
        <taxon>Hyalomminae</taxon>
        <taxon>Hyalomma</taxon>
    </lineage>
</organism>
<proteinExistence type="predicted"/>
<protein>
    <submittedName>
        <fullName evidence="1">Uncharacterized protein</fullName>
    </submittedName>
</protein>
<name>A0ACB7RK90_HYAAI</name>
<sequence length="382" mass="43142">MTTPISVGRISAVVDVTVLPRNPLPLILGEDWFQAAQAELVVKPPKPTELHHPSTNTVLFCHEKVFPRMSNAVFLHSQPLLTSPHFTTGGLQLEPLPDNNQPPWLSLAYLCFLLLTAFLYIMNFHICLHPQGCPMLTCREIKKWERLNRGLTTVVSAECKDQWFTWTTPDDSTESQTEPISIETTALSTLTHSTEMKGKGNAIRAQQQRKRRYDESHRDAKFHVGQYVWLQRQEPITDSTAKLAPTFKGLYKIVDQRTPVTFVVRRATAHPASTSSRDKRIVHSSQIKPFRPLYFDQAIVNLQQTPLAAPPDFPASQNDAARLSPPPLTVPIQATCDEEPCPEDLPAVPDCIEDPVIAQDAHTSSRPRRPIRQPRWLDDYDV</sequence>
<dbReference type="Proteomes" id="UP000821845">
    <property type="component" value="Chromosome 9"/>
</dbReference>
<gene>
    <name evidence="1" type="ORF">HPB50_008522</name>
</gene>
<evidence type="ECO:0000313" key="2">
    <source>
        <dbReference type="Proteomes" id="UP000821845"/>
    </source>
</evidence>
<accession>A0ACB7RK90</accession>
<comment type="caution">
    <text evidence="1">The sequence shown here is derived from an EMBL/GenBank/DDBJ whole genome shotgun (WGS) entry which is preliminary data.</text>
</comment>